<dbReference type="SUPFAM" id="SSF51161">
    <property type="entry name" value="Trimeric LpxA-like enzymes"/>
    <property type="match status" value="1"/>
</dbReference>
<gene>
    <name evidence="5" type="primary">lacA</name>
    <name evidence="5" type="ORF">PEBR_11406</name>
</gene>
<comment type="caution">
    <text evidence="5">The sequence shown here is derived from an EMBL/GenBank/DDBJ whole genome shotgun (WGS) entry which is preliminary data.</text>
</comment>
<dbReference type="EMBL" id="LJBN01000117">
    <property type="protein sequence ID" value="OOQ88777.1"/>
    <property type="molecule type" value="Genomic_DNA"/>
</dbReference>
<evidence type="ECO:0000256" key="1">
    <source>
        <dbReference type="ARBA" id="ARBA00007274"/>
    </source>
</evidence>
<dbReference type="Pfam" id="PF00132">
    <property type="entry name" value="Hexapep"/>
    <property type="match status" value="1"/>
</dbReference>
<keyword evidence="2 5" id="KW-0808">Transferase</keyword>
<dbReference type="FunFam" id="2.160.10.10:FF:000025">
    <property type="entry name" value="Hexapeptide-repeat containing-acetyltransferase"/>
    <property type="match status" value="1"/>
</dbReference>
<dbReference type="Pfam" id="PF12464">
    <property type="entry name" value="Mac"/>
    <property type="match status" value="1"/>
</dbReference>
<evidence type="ECO:0000313" key="6">
    <source>
        <dbReference type="Proteomes" id="UP000190744"/>
    </source>
</evidence>
<comment type="similarity">
    <text evidence="1">Belongs to the transferase hexapeptide repeat family.</text>
</comment>
<dbReference type="GO" id="GO:0016407">
    <property type="term" value="F:acetyltransferase activity"/>
    <property type="evidence" value="ECO:0007669"/>
    <property type="project" value="InterPro"/>
</dbReference>
<keyword evidence="3" id="KW-0012">Acyltransferase</keyword>
<proteinExistence type="inferred from homology"/>
<dbReference type="Proteomes" id="UP000190744">
    <property type="component" value="Unassembled WGS sequence"/>
</dbReference>
<dbReference type="GO" id="GO:0008374">
    <property type="term" value="F:O-acyltransferase activity"/>
    <property type="evidence" value="ECO:0007669"/>
    <property type="project" value="TreeGrafter"/>
</dbReference>
<evidence type="ECO:0000256" key="2">
    <source>
        <dbReference type="ARBA" id="ARBA00022679"/>
    </source>
</evidence>
<protein>
    <submittedName>
        <fullName evidence="5">Galactoside O-acetyltransferase</fullName>
    </submittedName>
</protein>
<dbReference type="PANTHER" id="PTHR23416">
    <property type="entry name" value="SIALIC ACID SYNTHASE-RELATED"/>
    <property type="match status" value="1"/>
</dbReference>
<dbReference type="CDD" id="cd03357">
    <property type="entry name" value="LbH_MAT_GAT"/>
    <property type="match status" value="1"/>
</dbReference>
<dbReference type="Gene3D" id="2.160.10.10">
    <property type="entry name" value="Hexapeptide repeat proteins"/>
    <property type="match status" value="1"/>
</dbReference>
<dbReference type="SMART" id="SM01266">
    <property type="entry name" value="Mac"/>
    <property type="match status" value="1"/>
</dbReference>
<dbReference type="InterPro" id="IPR011004">
    <property type="entry name" value="Trimer_LpxA-like_sf"/>
</dbReference>
<dbReference type="AlphaFoldDB" id="A0A1S9RTE6"/>
<dbReference type="InterPro" id="IPR001451">
    <property type="entry name" value="Hexapep"/>
</dbReference>
<evidence type="ECO:0000313" key="5">
    <source>
        <dbReference type="EMBL" id="OOQ88777.1"/>
    </source>
</evidence>
<reference evidence="6" key="1">
    <citation type="submission" date="2015-09" db="EMBL/GenBank/DDBJ databases">
        <authorList>
            <person name="Fill T.P."/>
            <person name="Baretta J.F."/>
            <person name="de Almeida L.G."/>
            <person name="Rocha M."/>
            <person name="de Souza D.H."/>
            <person name="Malavazi I."/>
            <person name="Cerdeira L.T."/>
            <person name="Hong H."/>
            <person name="Samborskyy M."/>
            <person name="de Vasconcelos A.T."/>
            <person name="Leadlay P."/>
            <person name="Rodrigues-Filho E."/>
        </authorList>
    </citation>
    <scope>NUCLEOTIDE SEQUENCE [LARGE SCALE GENOMIC DNA]</scope>
    <source>
        <strain evidence="6">LaBioMMi 136</strain>
    </source>
</reference>
<dbReference type="InterPro" id="IPR051159">
    <property type="entry name" value="Hexapeptide_acetyltransf"/>
</dbReference>
<dbReference type="PANTHER" id="PTHR23416:SF77">
    <property type="entry name" value="O-ACETYLTRANSFERASE, PUTATIVE (AFU_ORTHOLOGUE AFUA_3G03380)-RELATED"/>
    <property type="match status" value="1"/>
</dbReference>
<sequence length="282" mass="30768">MDDLSTHLFGQLTLVITRLGHRSKAQVAGSRYKMSTDSSWSFAVVHPLPRSSRQKVTREGNMIPRTETDDESIRKARGLQGVCWGQEYERMIGGMLYTPLAPELIEGRSRARQLTGEFNASLYGDVASEKTSQQREEVLKKLFGRTGRSIYIEPPLFVDYGCNISVGESFYANFHLTILDCGLVSIGNNVEIGPNVSIITSEHHTMIEERRANRGFEFTRSVVIGDDCWVGAGAIILAGVTIGSGCSIGAGSVVKSDIPALSIAVGVPARVIRSAKQETTVD</sequence>
<evidence type="ECO:0000259" key="4">
    <source>
        <dbReference type="SMART" id="SM01266"/>
    </source>
</evidence>
<accession>A0A1S9RTE6</accession>
<dbReference type="InterPro" id="IPR024688">
    <property type="entry name" value="Mac_dom"/>
</dbReference>
<organism evidence="5 6">
    <name type="scientific">Penicillium brasilianum</name>
    <dbReference type="NCBI Taxonomy" id="104259"/>
    <lineage>
        <taxon>Eukaryota</taxon>
        <taxon>Fungi</taxon>
        <taxon>Dikarya</taxon>
        <taxon>Ascomycota</taxon>
        <taxon>Pezizomycotina</taxon>
        <taxon>Eurotiomycetes</taxon>
        <taxon>Eurotiomycetidae</taxon>
        <taxon>Eurotiales</taxon>
        <taxon>Aspergillaceae</taxon>
        <taxon>Penicillium</taxon>
    </lineage>
</organism>
<name>A0A1S9RTE6_PENBI</name>
<evidence type="ECO:0000256" key="3">
    <source>
        <dbReference type="ARBA" id="ARBA00023315"/>
    </source>
</evidence>
<feature type="domain" description="Maltose/galactoside acetyltransferase" evidence="4">
    <location>
        <begin position="88"/>
        <end position="148"/>
    </location>
</feature>